<name>A0A9W8MR98_9AGAR</name>
<dbReference type="Gene3D" id="3.20.20.80">
    <property type="entry name" value="Glycosidases"/>
    <property type="match status" value="1"/>
</dbReference>
<dbReference type="InterPro" id="IPR052066">
    <property type="entry name" value="Glycosphingolipid_Hydrolases"/>
</dbReference>
<organism evidence="7 8">
    <name type="scientific">Agrocybe chaxingu</name>
    <dbReference type="NCBI Taxonomy" id="84603"/>
    <lineage>
        <taxon>Eukaryota</taxon>
        <taxon>Fungi</taxon>
        <taxon>Dikarya</taxon>
        <taxon>Basidiomycota</taxon>
        <taxon>Agaricomycotina</taxon>
        <taxon>Agaricomycetes</taxon>
        <taxon>Agaricomycetidae</taxon>
        <taxon>Agaricales</taxon>
        <taxon>Agaricineae</taxon>
        <taxon>Strophariaceae</taxon>
        <taxon>Agrocybe</taxon>
    </lineage>
</organism>
<dbReference type="EMBL" id="JANKHO010003071">
    <property type="protein sequence ID" value="KAJ3486389.1"/>
    <property type="molecule type" value="Genomic_DNA"/>
</dbReference>
<reference evidence="7" key="1">
    <citation type="submission" date="2022-07" db="EMBL/GenBank/DDBJ databases">
        <title>Genome Sequence of Agrocybe chaxingu.</title>
        <authorList>
            <person name="Buettner E."/>
        </authorList>
    </citation>
    <scope>NUCLEOTIDE SEQUENCE</scope>
    <source>
        <strain evidence="7">MP-N11</strain>
    </source>
</reference>
<evidence type="ECO:0000256" key="1">
    <source>
        <dbReference type="ARBA" id="ARBA00005641"/>
    </source>
</evidence>
<feature type="domain" description="Glycoside hydrolase family 5" evidence="6">
    <location>
        <begin position="197"/>
        <end position="256"/>
    </location>
</feature>
<keyword evidence="2 4" id="KW-0378">Hydrolase</keyword>
<evidence type="ECO:0000256" key="2">
    <source>
        <dbReference type="ARBA" id="ARBA00022801"/>
    </source>
</evidence>
<feature type="region of interest" description="Disordered" evidence="5">
    <location>
        <begin position="29"/>
        <end position="61"/>
    </location>
</feature>
<feature type="compositionally biased region" description="Basic residues" evidence="5">
    <location>
        <begin position="29"/>
        <end position="50"/>
    </location>
</feature>
<feature type="compositionally biased region" description="Basic and acidic residues" evidence="5">
    <location>
        <begin position="51"/>
        <end position="61"/>
    </location>
</feature>
<sequence>MEVACAQALKTQPHFNIVDALAACPLDSRKRKQDRKKLKGRERRRKKRRLKAEGKEERCDAPPRVSTIEKYVKPAVATQTSFEVSAIPSASTGFVCRHDCEERLPVLHVKELTTTHGLRLQKWDGRAVSPLVDKNNKIFGVIAGGPEDPTWPAVQEDAFAALCAAREACHFLASAKASRRGEFFALNVDDGSADVHLARLRGWGFNMLRFPFTWEALEHEGPGKYDYEFMDYTIRVLCKCRDYGFRVFMDPHQDTWSRFSGGSGAPYWTLAACGINPRNITATQAAILHCEFPLAHEADPASLPAMVWSTNYGRLLSQTVFTLFFAGRDFAPNAIIDGVNIQDYLQSHFIEACGRLADRIREFDNGSLFEECIIGWDSINEPFEGLCGWEDLNVNPEKQGSTLKKAHTQHPHKVYD</sequence>
<dbReference type="GO" id="GO:1904462">
    <property type="term" value="P:ergosteryl 3-beta-D-glucoside catabolic process"/>
    <property type="evidence" value="ECO:0007669"/>
    <property type="project" value="TreeGrafter"/>
</dbReference>
<comment type="caution">
    <text evidence="7">The sequence shown here is derived from an EMBL/GenBank/DDBJ whole genome shotgun (WGS) entry which is preliminary data.</text>
</comment>
<dbReference type="InterPro" id="IPR017853">
    <property type="entry name" value="GH"/>
</dbReference>
<evidence type="ECO:0000313" key="7">
    <source>
        <dbReference type="EMBL" id="KAJ3486389.1"/>
    </source>
</evidence>
<dbReference type="SUPFAM" id="SSF51445">
    <property type="entry name" value="(Trans)glycosidases"/>
    <property type="match status" value="1"/>
</dbReference>
<dbReference type="Proteomes" id="UP001148786">
    <property type="component" value="Unassembled WGS sequence"/>
</dbReference>
<evidence type="ECO:0000259" key="6">
    <source>
        <dbReference type="Pfam" id="PF00150"/>
    </source>
</evidence>
<dbReference type="GO" id="GO:0050295">
    <property type="term" value="F:steryl-beta-glucosidase activity"/>
    <property type="evidence" value="ECO:0007669"/>
    <property type="project" value="TreeGrafter"/>
</dbReference>
<evidence type="ECO:0000256" key="5">
    <source>
        <dbReference type="SAM" id="MobiDB-lite"/>
    </source>
</evidence>
<proteinExistence type="inferred from homology"/>
<dbReference type="AlphaFoldDB" id="A0A9W8MR98"/>
<evidence type="ECO:0000256" key="3">
    <source>
        <dbReference type="ARBA" id="ARBA00023295"/>
    </source>
</evidence>
<evidence type="ECO:0000313" key="8">
    <source>
        <dbReference type="Proteomes" id="UP001148786"/>
    </source>
</evidence>
<accession>A0A9W8MR98</accession>
<protein>
    <recommendedName>
        <fullName evidence="6">Glycoside hydrolase family 5 domain-containing protein</fullName>
    </recommendedName>
</protein>
<keyword evidence="3 4" id="KW-0326">Glycosidase</keyword>
<dbReference type="PANTHER" id="PTHR31308:SF6">
    <property type="entry name" value="GLYCOSIDE HYDROLASE FAMILY 5 C-TERMINAL DOMAIN-CONTAINING PROTEIN"/>
    <property type="match status" value="1"/>
</dbReference>
<comment type="similarity">
    <text evidence="1 4">Belongs to the glycosyl hydrolase 5 (cellulase A) family.</text>
</comment>
<evidence type="ECO:0000256" key="4">
    <source>
        <dbReference type="RuleBase" id="RU361153"/>
    </source>
</evidence>
<gene>
    <name evidence="7" type="ORF">NLJ89_g11814</name>
</gene>
<dbReference type="Pfam" id="PF00150">
    <property type="entry name" value="Cellulase"/>
    <property type="match status" value="1"/>
</dbReference>
<dbReference type="PANTHER" id="PTHR31308">
    <property type="match status" value="1"/>
</dbReference>
<dbReference type="InterPro" id="IPR001547">
    <property type="entry name" value="Glyco_hydro_5"/>
</dbReference>
<keyword evidence="8" id="KW-1185">Reference proteome</keyword>
<dbReference type="PROSITE" id="PS00659">
    <property type="entry name" value="GLYCOSYL_HYDROL_F5"/>
    <property type="match status" value="1"/>
</dbReference>
<dbReference type="OrthoDB" id="9971853at2759"/>
<dbReference type="GO" id="GO:0000272">
    <property type="term" value="P:polysaccharide catabolic process"/>
    <property type="evidence" value="ECO:0007669"/>
    <property type="project" value="InterPro"/>
</dbReference>
<dbReference type="InterPro" id="IPR018087">
    <property type="entry name" value="Glyco_hydro_5_CS"/>
</dbReference>